<name>A0A6B3LC25_VIBCL</name>
<comment type="caution">
    <text evidence="2">The sequence shown here is derived from an EMBL/GenBank/DDBJ whole genome shotgun (WGS) entry which is preliminary data.</text>
</comment>
<feature type="compositionally biased region" description="Basic and acidic residues" evidence="1">
    <location>
        <begin position="65"/>
        <end position="83"/>
    </location>
</feature>
<evidence type="ECO:0000256" key="1">
    <source>
        <dbReference type="SAM" id="MobiDB-lite"/>
    </source>
</evidence>
<sequence>MARLKLVGTVVALLSLIGSIAVNLWLFELVQQQRQSLGELNNQLGAALQSNQTLANSLKAAEQEKRDAQLAADEMKRQTEQRRNQATQSVVLIEKALEHETCVDMPIPDSGQWMYYKPSRD</sequence>
<dbReference type="AlphaFoldDB" id="A0A6B3LC25"/>
<gene>
    <name evidence="2" type="ORF">G3T61_04480</name>
</gene>
<evidence type="ECO:0000313" key="2">
    <source>
        <dbReference type="EMBL" id="NEM93443.1"/>
    </source>
</evidence>
<organism evidence="2">
    <name type="scientific">Vibrio cholerae</name>
    <dbReference type="NCBI Taxonomy" id="666"/>
    <lineage>
        <taxon>Bacteria</taxon>
        <taxon>Pseudomonadati</taxon>
        <taxon>Pseudomonadota</taxon>
        <taxon>Gammaproteobacteria</taxon>
        <taxon>Vibrionales</taxon>
        <taxon>Vibrionaceae</taxon>
        <taxon>Vibrio</taxon>
    </lineage>
</organism>
<dbReference type="EMBL" id="JAAGVX010000003">
    <property type="protein sequence ID" value="NEM93443.1"/>
    <property type="molecule type" value="Genomic_DNA"/>
</dbReference>
<evidence type="ECO:0008006" key="3">
    <source>
        <dbReference type="Google" id="ProtNLM"/>
    </source>
</evidence>
<protein>
    <recommendedName>
        <fullName evidence="3">DUF2570 domain-containing protein</fullName>
    </recommendedName>
</protein>
<reference evidence="2" key="1">
    <citation type="submission" date="2020-02" db="EMBL/GenBank/DDBJ databases">
        <title>Genome Announcements.</title>
        <authorList>
            <person name="Abdulabbas H.T."/>
            <person name="Bunyan I.A."/>
            <person name="Abdul-Lateef L.A."/>
        </authorList>
    </citation>
    <scope>NUCLEOTIDE SEQUENCE</scope>
    <source>
        <strain evidence="2">NAG1</strain>
    </source>
</reference>
<proteinExistence type="predicted"/>
<feature type="region of interest" description="Disordered" evidence="1">
    <location>
        <begin position="65"/>
        <end position="86"/>
    </location>
</feature>
<accession>A0A6B3LC25</accession>
<dbReference type="RefSeq" id="WP_142740959.1">
    <property type="nucleotide sequence ID" value="NZ_CP010811.1"/>
</dbReference>